<comment type="caution">
    <text evidence="6">The sequence shown here is derived from an EMBL/GenBank/DDBJ whole genome shotgun (WGS) entry which is preliminary data.</text>
</comment>
<evidence type="ECO:0000256" key="2">
    <source>
        <dbReference type="ARBA" id="ARBA00022771"/>
    </source>
</evidence>
<dbReference type="SUPFAM" id="SSF144232">
    <property type="entry name" value="HIT/MYND zinc finger-like"/>
    <property type="match status" value="1"/>
</dbReference>
<name>A0A9P3LDG5_9APHY</name>
<sequence>MRDLKDEYLLDDRLSNAAWCANVYSCLVPGDGRPPTLWLEPQLVPLALAAGRRQMCQGCNAETVFVNVADLIFRIICKQISHLPHILDETIYELLGLICCFAKDVIVEEEGSDRLLHIVEWFVPLLPAQPLDLDDRRPQALAMRRFTHNFWREITIDLHQQRLALRHRGWRTFSVLWRRVGQAIPEGPEAVPNEAPFEPLARCAWHKCLCSVHEPKHRMRVCKGCWVVAYCGTKCQTDDWHAGGHREHCRSTRE</sequence>
<organism evidence="6 7">
    <name type="scientific">Phanerochaete sordida</name>
    <dbReference type="NCBI Taxonomy" id="48140"/>
    <lineage>
        <taxon>Eukaryota</taxon>
        <taxon>Fungi</taxon>
        <taxon>Dikarya</taxon>
        <taxon>Basidiomycota</taxon>
        <taxon>Agaricomycotina</taxon>
        <taxon>Agaricomycetes</taxon>
        <taxon>Polyporales</taxon>
        <taxon>Phanerochaetaceae</taxon>
        <taxon>Phanerochaete</taxon>
    </lineage>
</organism>
<feature type="domain" description="MYND-type" evidence="5">
    <location>
        <begin position="210"/>
        <end position="249"/>
    </location>
</feature>
<accession>A0A9P3LDG5</accession>
<gene>
    <name evidence="6" type="ORF">PsYK624_060190</name>
</gene>
<keyword evidence="7" id="KW-1185">Reference proteome</keyword>
<keyword evidence="1" id="KW-0479">Metal-binding</keyword>
<dbReference type="OrthoDB" id="2804601at2759"/>
<dbReference type="PROSITE" id="PS50865">
    <property type="entry name" value="ZF_MYND_2"/>
    <property type="match status" value="1"/>
</dbReference>
<dbReference type="GO" id="GO:0008270">
    <property type="term" value="F:zinc ion binding"/>
    <property type="evidence" value="ECO:0007669"/>
    <property type="project" value="UniProtKB-KW"/>
</dbReference>
<dbReference type="InterPro" id="IPR002893">
    <property type="entry name" value="Znf_MYND"/>
</dbReference>
<keyword evidence="2 4" id="KW-0863">Zinc-finger</keyword>
<evidence type="ECO:0000313" key="6">
    <source>
        <dbReference type="EMBL" id="GJE89907.1"/>
    </source>
</evidence>
<dbReference type="AlphaFoldDB" id="A0A9P3LDG5"/>
<reference evidence="6 7" key="1">
    <citation type="submission" date="2021-08" db="EMBL/GenBank/DDBJ databases">
        <title>Draft Genome Sequence of Phanerochaete sordida strain YK-624.</title>
        <authorList>
            <person name="Mori T."/>
            <person name="Dohra H."/>
            <person name="Suzuki T."/>
            <person name="Kawagishi H."/>
            <person name="Hirai H."/>
        </authorList>
    </citation>
    <scope>NUCLEOTIDE SEQUENCE [LARGE SCALE GENOMIC DNA]</scope>
    <source>
        <strain evidence="6 7">YK-624</strain>
    </source>
</reference>
<dbReference type="Proteomes" id="UP000703269">
    <property type="component" value="Unassembled WGS sequence"/>
</dbReference>
<dbReference type="EMBL" id="BPQB01000014">
    <property type="protein sequence ID" value="GJE89907.1"/>
    <property type="molecule type" value="Genomic_DNA"/>
</dbReference>
<evidence type="ECO:0000256" key="3">
    <source>
        <dbReference type="ARBA" id="ARBA00022833"/>
    </source>
</evidence>
<protein>
    <recommendedName>
        <fullName evidence="5">MYND-type domain-containing protein</fullName>
    </recommendedName>
</protein>
<proteinExistence type="predicted"/>
<evidence type="ECO:0000256" key="4">
    <source>
        <dbReference type="PROSITE-ProRule" id="PRU00134"/>
    </source>
</evidence>
<keyword evidence="3" id="KW-0862">Zinc</keyword>
<dbReference type="Gene3D" id="6.10.140.2220">
    <property type="match status" value="1"/>
</dbReference>
<evidence type="ECO:0000256" key="1">
    <source>
        <dbReference type="ARBA" id="ARBA00022723"/>
    </source>
</evidence>
<evidence type="ECO:0000313" key="7">
    <source>
        <dbReference type="Proteomes" id="UP000703269"/>
    </source>
</evidence>
<evidence type="ECO:0000259" key="5">
    <source>
        <dbReference type="PROSITE" id="PS50865"/>
    </source>
</evidence>